<evidence type="ECO:0000313" key="1">
    <source>
        <dbReference type="EMBL" id="PWJ81516.1"/>
    </source>
</evidence>
<gene>
    <name evidence="1" type="ORF">C7441_11048</name>
</gene>
<comment type="caution">
    <text evidence="1">The sequence shown here is derived from an EMBL/GenBank/DDBJ whole genome shotgun (WGS) entry which is preliminary data.</text>
</comment>
<dbReference type="GO" id="GO:0003677">
    <property type="term" value="F:DNA binding"/>
    <property type="evidence" value="ECO:0007669"/>
    <property type="project" value="InterPro"/>
</dbReference>
<accession>A0A316C0H6</accession>
<protein>
    <submittedName>
        <fullName evidence="1">DNA N-6-adenine-methyltransferase Dam</fullName>
    </submittedName>
</protein>
<dbReference type="GO" id="GO:0032259">
    <property type="term" value="P:methylation"/>
    <property type="evidence" value="ECO:0007669"/>
    <property type="project" value="UniProtKB-KW"/>
</dbReference>
<dbReference type="EMBL" id="QGGG01000010">
    <property type="protein sequence ID" value="PWJ81516.1"/>
    <property type="molecule type" value="Genomic_DNA"/>
</dbReference>
<reference evidence="1 2" key="1">
    <citation type="submission" date="2018-05" db="EMBL/GenBank/DDBJ databases">
        <title>Genomic Encyclopedia of Type Strains, Phase IV (KMG-IV): sequencing the most valuable type-strain genomes for metagenomic binning, comparative biology and taxonomic classification.</title>
        <authorList>
            <person name="Goeker M."/>
        </authorList>
    </citation>
    <scope>NUCLEOTIDE SEQUENCE [LARGE SCALE GENOMIC DNA]</scope>
    <source>
        <strain evidence="1 2">DSM 6986</strain>
    </source>
</reference>
<proteinExistence type="predicted"/>
<dbReference type="Pfam" id="PF05869">
    <property type="entry name" value="Dam"/>
    <property type="match status" value="1"/>
</dbReference>
<sequence>MAIGSHHSARAGTETWLTPPHVLDALGGADSFDLDPCAALNQPWPTARQHYTVEENGLIRPWRGRVWMNPPYSNSVIGRWMGRMAEHGQGIALIFARTETQVFHETVWRGADALLFLEGRLHFHDAAGVRANANAGAPSVFCAYGAADADVLASCDLPGAFVPLRLRSLIFGFASVGSWVDEVAKVIEKAGEAVHLDTLYRALADSPKAQRNRHWREKVRQSLQRGPFEPLGDGVWQMAQGRLL</sequence>
<dbReference type="GO" id="GO:0009007">
    <property type="term" value="F:site-specific DNA-methyltransferase (adenine-specific) activity"/>
    <property type="evidence" value="ECO:0007669"/>
    <property type="project" value="InterPro"/>
</dbReference>
<evidence type="ECO:0000313" key="2">
    <source>
        <dbReference type="Proteomes" id="UP000245396"/>
    </source>
</evidence>
<dbReference type="Proteomes" id="UP000245396">
    <property type="component" value="Unassembled WGS sequence"/>
</dbReference>
<keyword evidence="2" id="KW-1185">Reference proteome</keyword>
<dbReference type="OrthoDB" id="189843at2"/>
<keyword evidence="1" id="KW-0808">Transferase</keyword>
<dbReference type="GO" id="GO:0009307">
    <property type="term" value="P:DNA restriction-modification system"/>
    <property type="evidence" value="ECO:0007669"/>
    <property type="project" value="InterPro"/>
</dbReference>
<dbReference type="InterPro" id="IPR008593">
    <property type="entry name" value="Dam_MeTrfase"/>
</dbReference>
<dbReference type="RefSeq" id="WP_109613493.1">
    <property type="nucleotide sequence ID" value="NZ_QGGG01000010.1"/>
</dbReference>
<dbReference type="AlphaFoldDB" id="A0A316C0H6"/>
<organism evidence="1 2">
    <name type="scientific">Pseudaminobacter salicylatoxidans</name>
    <dbReference type="NCBI Taxonomy" id="93369"/>
    <lineage>
        <taxon>Bacteria</taxon>
        <taxon>Pseudomonadati</taxon>
        <taxon>Pseudomonadota</taxon>
        <taxon>Alphaproteobacteria</taxon>
        <taxon>Hyphomicrobiales</taxon>
        <taxon>Phyllobacteriaceae</taxon>
        <taxon>Pseudaminobacter</taxon>
    </lineage>
</organism>
<keyword evidence="1" id="KW-0489">Methyltransferase</keyword>
<name>A0A316C0H6_PSESE</name>